<dbReference type="Proteomes" id="UP000281084">
    <property type="component" value="Unassembled WGS sequence"/>
</dbReference>
<name>A0A3A8G5W8_9GAMM</name>
<feature type="transmembrane region" description="Helical" evidence="5">
    <location>
        <begin position="118"/>
        <end position="137"/>
    </location>
</feature>
<evidence type="ECO:0000313" key="7">
    <source>
        <dbReference type="EMBL" id="RKG53949.1"/>
    </source>
</evidence>
<reference evidence="7 8" key="1">
    <citation type="submission" date="2018-09" db="EMBL/GenBank/DDBJ databases">
        <title>The draft genome of Acinetobacter spp. strains.</title>
        <authorList>
            <person name="Qin J."/>
            <person name="Feng Y."/>
            <person name="Zong Z."/>
        </authorList>
    </citation>
    <scope>NUCLEOTIDE SEQUENCE [LARGE SCALE GENOMIC DNA]</scope>
    <source>
        <strain evidence="7 8">WCHAc060002</strain>
    </source>
</reference>
<keyword evidence="3 5" id="KW-1133">Transmembrane helix</keyword>
<feature type="transmembrane region" description="Helical" evidence="5">
    <location>
        <begin position="12"/>
        <end position="29"/>
    </location>
</feature>
<dbReference type="AlphaFoldDB" id="A0A3A8G5W8"/>
<accession>A0A3A8G5W8</accession>
<sequence>MHSKDFANTVYVVKILSCAIIMVLLALIFDKDKDTNFFLWGSLTAFFTLQYDLKQKINFNQVTGNFIGSVVGIIIWIAMSKASFLHLYYINLEYLFLVIGITLTTIICVSCKASQFTGIALSSFLIVTVYDVGHHTIDGALLRIVYCLIGCLVAFLIEKFSLAILSKTSHLS</sequence>
<evidence type="ECO:0000256" key="3">
    <source>
        <dbReference type="ARBA" id="ARBA00022989"/>
    </source>
</evidence>
<proteinExistence type="predicted"/>
<evidence type="ECO:0000313" key="8">
    <source>
        <dbReference type="Proteomes" id="UP000281084"/>
    </source>
</evidence>
<feature type="domain" description="Integral membrane bound transporter" evidence="6">
    <location>
        <begin position="36"/>
        <end position="157"/>
    </location>
</feature>
<comment type="subcellular location">
    <subcellularLocation>
        <location evidence="1">Membrane</location>
        <topology evidence="1">Multi-pass membrane protein</topology>
    </subcellularLocation>
</comment>
<organism evidence="7 8">
    <name type="scientific">Acinetobacter cumulans</name>
    <dbReference type="NCBI Taxonomy" id="2136182"/>
    <lineage>
        <taxon>Bacteria</taxon>
        <taxon>Pseudomonadati</taxon>
        <taxon>Pseudomonadota</taxon>
        <taxon>Gammaproteobacteria</taxon>
        <taxon>Moraxellales</taxon>
        <taxon>Moraxellaceae</taxon>
        <taxon>Acinetobacter</taxon>
    </lineage>
</organism>
<evidence type="ECO:0000256" key="1">
    <source>
        <dbReference type="ARBA" id="ARBA00004141"/>
    </source>
</evidence>
<dbReference type="Pfam" id="PF13515">
    <property type="entry name" value="FUSC_2"/>
    <property type="match status" value="1"/>
</dbReference>
<evidence type="ECO:0000256" key="4">
    <source>
        <dbReference type="ARBA" id="ARBA00023136"/>
    </source>
</evidence>
<feature type="transmembrane region" description="Helical" evidence="5">
    <location>
        <begin position="65"/>
        <end position="88"/>
    </location>
</feature>
<evidence type="ECO:0000256" key="2">
    <source>
        <dbReference type="ARBA" id="ARBA00022692"/>
    </source>
</evidence>
<dbReference type="GO" id="GO:0016020">
    <property type="term" value="C:membrane"/>
    <property type="evidence" value="ECO:0007669"/>
    <property type="project" value="UniProtKB-SubCell"/>
</dbReference>
<dbReference type="InterPro" id="IPR049453">
    <property type="entry name" value="Memb_transporter_dom"/>
</dbReference>
<dbReference type="RefSeq" id="WP_120367157.1">
    <property type="nucleotide sequence ID" value="NZ_RAXZ01000005.1"/>
</dbReference>
<feature type="transmembrane region" description="Helical" evidence="5">
    <location>
        <begin position="94"/>
        <end position="111"/>
    </location>
</feature>
<keyword evidence="2 5" id="KW-0812">Transmembrane</keyword>
<gene>
    <name evidence="7" type="ORF">D7V64_05955</name>
</gene>
<keyword evidence="4 5" id="KW-0472">Membrane</keyword>
<protein>
    <submittedName>
        <fullName evidence="7">FUSC family protein</fullName>
    </submittedName>
</protein>
<comment type="caution">
    <text evidence="7">The sequence shown here is derived from an EMBL/GenBank/DDBJ whole genome shotgun (WGS) entry which is preliminary data.</text>
</comment>
<evidence type="ECO:0000256" key="5">
    <source>
        <dbReference type="SAM" id="Phobius"/>
    </source>
</evidence>
<feature type="transmembrane region" description="Helical" evidence="5">
    <location>
        <begin position="143"/>
        <end position="165"/>
    </location>
</feature>
<dbReference type="EMBL" id="RAXZ01000005">
    <property type="protein sequence ID" value="RKG53949.1"/>
    <property type="molecule type" value="Genomic_DNA"/>
</dbReference>
<evidence type="ECO:0000259" key="6">
    <source>
        <dbReference type="Pfam" id="PF13515"/>
    </source>
</evidence>